<dbReference type="InterPro" id="IPR023804">
    <property type="entry name" value="DUF3792_TM"/>
</dbReference>
<accession>A0ABS8ETJ9</accession>
<evidence type="ECO:0000313" key="2">
    <source>
        <dbReference type="EMBL" id="MCC2148273.1"/>
    </source>
</evidence>
<keyword evidence="3" id="KW-1185">Reference proteome</keyword>
<feature type="transmembrane region" description="Helical" evidence="1">
    <location>
        <begin position="45"/>
        <end position="61"/>
    </location>
</feature>
<dbReference type="Pfam" id="PF12670">
    <property type="entry name" value="DUF3792"/>
    <property type="match status" value="1"/>
</dbReference>
<sequence>MEKMQKRSKPVTLLISLLGSWIVTAVLLVLLAAAMMKFQLEEGKISAAVTVIYLGSAFLGGRIAGRRTENKKYLWGLLAGMCYFAVLFLLTLILRRNIDPSSIQTITTACLCMGGGMLGGMLAF</sequence>
<organism evidence="2 3">
    <name type="scientific">Hominisplanchenecus faecis</name>
    <dbReference type="NCBI Taxonomy" id="2885351"/>
    <lineage>
        <taxon>Bacteria</taxon>
        <taxon>Bacillati</taxon>
        <taxon>Bacillota</taxon>
        <taxon>Clostridia</taxon>
        <taxon>Lachnospirales</taxon>
        <taxon>Lachnospiraceae</taxon>
        <taxon>Hominisplanchenecus</taxon>
    </lineage>
</organism>
<reference evidence="2 3" key="1">
    <citation type="submission" date="2021-10" db="EMBL/GenBank/DDBJ databases">
        <title>Anaerobic single-cell dispensing facilitates the cultivation of human gut bacteria.</title>
        <authorList>
            <person name="Afrizal A."/>
        </authorList>
    </citation>
    <scope>NUCLEOTIDE SEQUENCE [LARGE SCALE GENOMIC DNA]</scope>
    <source>
        <strain evidence="2 3">CLA-AA-H246</strain>
    </source>
</reference>
<dbReference type="Proteomes" id="UP001299235">
    <property type="component" value="Unassembled WGS sequence"/>
</dbReference>
<feature type="transmembrane region" description="Helical" evidence="1">
    <location>
        <begin position="73"/>
        <end position="94"/>
    </location>
</feature>
<keyword evidence="1" id="KW-0812">Transmembrane</keyword>
<dbReference type="SUPFAM" id="SSF103473">
    <property type="entry name" value="MFS general substrate transporter"/>
    <property type="match status" value="1"/>
</dbReference>
<comment type="caution">
    <text evidence="2">The sequence shown here is derived from an EMBL/GenBank/DDBJ whole genome shotgun (WGS) entry which is preliminary data.</text>
</comment>
<evidence type="ECO:0000256" key="1">
    <source>
        <dbReference type="SAM" id="Phobius"/>
    </source>
</evidence>
<evidence type="ECO:0000313" key="3">
    <source>
        <dbReference type="Proteomes" id="UP001299235"/>
    </source>
</evidence>
<dbReference type="InterPro" id="IPR036259">
    <property type="entry name" value="MFS_trans_sf"/>
</dbReference>
<keyword evidence="1" id="KW-1133">Transmembrane helix</keyword>
<feature type="transmembrane region" description="Helical" evidence="1">
    <location>
        <begin position="12"/>
        <end position="33"/>
    </location>
</feature>
<proteinExistence type="predicted"/>
<dbReference type="RefSeq" id="WP_248834808.1">
    <property type="nucleotide sequence ID" value="NZ_JAJEQE010000006.1"/>
</dbReference>
<dbReference type="NCBIfam" id="TIGR04086">
    <property type="entry name" value="TIGR04086_membr"/>
    <property type="match status" value="1"/>
</dbReference>
<keyword evidence="1" id="KW-0472">Membrane</keyword>
<name>A0ABS8ETJ9_9FIRM</name>
<gene>
    <name evidence="2" type="ORF">LKD42_03225</name>
</gene>
<dbReference type="EMBL" id="JAJEQE010000006">
    <property type="protein sequence ID" value="MCC2148273.1"/>
    <property type="molecule type" value="Genomic_DNA"/>
</dbReference>
<feature type="transmembrane region" description="Helical" evidence="1">
    <location>
        <begin position="106"/>
        <end position="123"/>
    </location>
</feature>
<protein>
    <submittedName>
        <fullName evidence="2">TIGR04086 family membrane protein</fullName>
    </submittedName>
</protein>